<keyword evidence="14" id="KW-0472">Membrane</keyword>
<dbReference type="CDD" id="cd01129">
    <property type="entry name" value="PulE-GspE-like"/>
    <property type="match status" value="1"/>
</dbReference>
<comment type="cofactor">
    <cofactor evidence="1">
        <name>Zn(2+)</name>
        <dbReference type="ChEBI" id="CHEBI:29105"/>
    </cofactor>
</comment>
<keyword evidence="11 16" id="KW-0067">ATP-binding</keyword>
<dbReference type="RefSeq" id="WP_108900446.1">
    <property type="nucleotide sequence ID" value="NZ_CP029185.2"/>
</dbReference>
<evidence type="ECO:0000256" key="14">
    <source>
        <dbReference type="ARBA" id="ARBA00023136"/>
    </source>
</evidence>
<dbReference type="FunFam" id="3.40.50.300:FF:000398">
    <property type="entry name" value="Type IV pilus assembly ATPase PilB"/>
    <property type="match status" value="1"/>
</dbReference>
<comment type="function">
    <text evidence="2 16">ATPase component of the type II secretion system required for the energy-dependent secretion of extracellular factors such as proteases and toxins from the periplasm. Acts as a molecular motor to provide the energy that is required for assembly of the pseudopilus and the extrusion of substrates generated in the cytoplasm.</text>
</comment>
<evidence type="ECO:0000256" key="4">
    <source>
        <dbReference type="ARBA" id="ARBA00006611"/>
    </source>
</evidence>
<dbReference type="GO" id="GO:0005886">
    <property type="term" value="C:plasma membrane"/>
    <property type="evidence" value="ECO:0007669"/>
    <property type="project" value="UniProtKB-SubCell"/>
</dbReference>
<dbReference type="KEGG" id="lpv:HYN51_07295"/>
<dbReference type="GO" id="GO:0005524">
    <property type="term" value="F:ATP binding"/>
    <property type="evidence" value="ECO:0007669"/>
    <property type="project" value="UniProtKB-UniRule"/>
</dbReference>
<keyword evidence="6" id="KW-1003">Cell membrane</keyword>
<dbReference type="Gene3D" id="3.40.50.300">
    <property type="entry name" value="P-loop containing nucleotide triphosphate hydrolases"/>
    <property type="match status" value="1"/>
</dbReference>
<evidence type="ECO:0000256" key="16">
    <source>
        <dbReference type="RuleBase" id="RU366070"/>
    </source>
</evidence>
<dbReference type="InterPro" id="IPR027417">
    <property type="entry name" value="P-loop_NTPase"/>
</dbReference>
<evidence type="ECO:0000256" key="7">
    <source>
        <dbReference type="ARBA" id="ARBA00022519"/>
    </source>
</evidence>
<evidence type="ECO:0000256" key="11">
    <source>
        <dbReference type="ARBA" id="ARBA00022840"/>
    </source>
</evidence>
<dbReference type="GO" id="GO:0015627">
    <property type="term" value="C:type II protein secretion system complex"/>
    <property type="evidence" value="ECO:0007669"/>
    <property type="project" value="UniProtKB-UniRule"/>
</dbReference>
<keyword evidence="9 16" id="KW-0547">Nucleotide-binding</keyword>
<evidence type="ECO:0000256" key="6">
    <source>
        <dbReference type="ARBA" id="ARBA00022475"/>
    </source>
</evidence>
<keyword evidence="10" id="KW-0862">Zinc</keyword>
<name>A0A2Y9TXD2_9GAMM</name>
<dbReference type="GO" id="GO:0016887">
    <property type="term" value="F:ATP hydrolysis activity"/>
    <property type="evidence" value="ECO:0007669"/>
    <property type="project" value="TreeGrafter"/>
</dbReference>
<dbReference type="Pfam" id="PF22341">
    <property type="entry name" value="GSPE_N1E"/>
    <property type="match status" value="1"/>
</dbReference>
<dbReference type="PANTHER" id="PTHR30258:SF27">
    <property type="entry name" value="BACTERIOPHAGE ADSORPTION PROTEIN B-RELATED"/>
    <property type="match status" value="1"/>
</dbReference>
<dbReference type="Gene3D" id="3.30.300.160">
    <property type="entry name" value="Type II secretion system, protein E, N-terminal domain"/>
    <property type="match status" value="1"/>
</dbReference>
<dbReference type="GO" id="GO:0015628">
    <property type="term" value="P:protein secretion by the type II secretion system"/>
    <property type="evidence" value="ECO:0007669"/>
    <property type="project" value="UniProtKB-UniRule"/>
</dbReference>
<evidence type="ECO:0000313" key="18">
    <source>
        <dbReference type="EMBL" id="AWH88373.1"/>
    </source>
</evidence>
<keyword evidence="12 16" id="KW-0653">Protein transport</keyword>
<dbReference type="Proteomes" id="UP000244908">
    <property type="component" value="Chromosome"/>
</dbReference>
<comment type="subcellular location">
    <subcellularLocation>
        <location evidence="3 16">Cell inner membrane</location>
    </subcellularLocation>
</comment>
<dbReference type="InterPro" id="IPR037257">
    <property type="entry name" value="T2SS_E_N_sf"/>
</dbReference>
<reference evidence="18 19" key="1">
    <citation type="journal article" date="2019" name="Int. J. Syst. Evol. Microbiol.">
        <title>Limnobaculum parvum gen. nov., sp. nov., isolated from a freshwater lake.</title>
        <authorList>
            <person name="Baek C."/>
            <person name="Shin S.K."/>
            <person name="Yi H."/>
        </authorList>
    </citation>
    <scope>NUCLEOTIDE SEQUENCE [LARGE SCALE GENOMIC DNA]</scope>
    <source>
        <strain evidence="18 19">HYN0051</strain>
    </source>
</reference>
<evidence type="ECO:0000313" key="19">
    <source>
        <dbReference type="Proteomes" id="UP000244908"/>
    </source>
</evidence>
<evidence type="ECO:0000259" key="17">
    <source>
        <dbReference type="PROSITE" id="PS00662"/>
    </source>
</evidence>
<keyword evidence="5 16" id="KW-0813">Transport</keyword>
<evidence type="ECO:0000256" key="2">
    <source>
        <dbReference type="ARBA" id="ARBA00003288"/>
    </source>
</evidence>
<dbReference type="EMBL" id="CP029185">
    <property type="protein sequence ID" value="AWH88373.1"/>
    <property type="molecule type" value="Genomic_DNA"/>
</dbReference>
<dbReference type="InterPro" id="IPR054757">
    <property type="entry name" value="GSPE_N1E"/>
</dbReference>
<comment type="catalytic activity">
    <reaction evidence="15">
        <text>ATP + H2O + cellular proteinSide 1 = ADP + phosphate + cellular proteinSide 2.</text>
        <dbReference type="EC" id="7.4.2.8"/>
    </reaction>
</comment>
<evidence type="ECO:0000256" key="15">
    <source>
        <dbReference type="ARBA" id="ARBA00034006"/>
    </source>
</evidence>
<gene>
    <name evidence="18" type="primary">gspE</name>
    <name evidence="18" type="ORF">HYN51_07295</name>
</gene>
<evidence type="ECO:0000256" key="13">
    <source>
        <dbReference type="ARBA" id="ARBA00022967"/>
    </source>
</evidence>
<dbReference type="Gene3D" id="3.30.450.90">
    <property type="match status" value="1"/>
</dbReference>
<keyword evidence="13" id="KW-1278">Translocase</keyword>
<evidence type="ECO:0000256" key="3">
    <source>
        <dbReference type="ARBA" id="ARBA00004533"/>
    </source>
</evidence>
<evidence type="ECO:0000256" key="8">
    <source>
        <dbReference type="ARBA" id="ARBA00022723"/>
    </source>
</evidence>
<dbReference type="SUPFAM" id="SSF52540">
    <property type="entry name" value="P-loop containing nucleoside triphosphate hydrolases"/>
    <property type="match status" value="1"/>
</dbReference>
<proteinExistence type="inferred from homology"/>
<dbReference type="OrthoDB" id="9804785at2"/>
<dbReference type="InterPro" id="IPR001482">
    <property type="entry name" value="T2SS/T4SS_dom"/>
</dbReference>
<feature type="domain" description="Bacterial type II secretion system protein E" evidence="17">
    <location>
        <begin position="308"/>
        <end position="322"/>
    </location>
</feature>
<accession>A0A2Y9TXD2</accession>
<dbReference type="FunFam" id="3.30.450.90:FF:000001">
    <property type="entry name" value="Type II secretion system ATPase GspE"/>
    <property type="match status" value="1"/>
</dbReference>
<protein>
    <recommendedName>
        <fullName evidence="16">Type II secretion system protein E</fullName>
        <shortName evidence="16">T2SS protein E</shortName>
    </recommendedName>
    <alternativeName>
        <fullName evidence="16">Type II traffic warden ATPase</fullName>
    </alternativeName>
</protein>
<dbReference type="SMART" id="SM00382">
    <property type="entry name" value="AAA"/>
    <property type="match status" value="1"/>
</dbReference>
<dbReference type="NCBIfam" id="TIGR02533">
    <property type="entry name" value="type_II_gspE"/>
    <property type="match status" value="1"/>
</dbReference>
<comment type="similarity">
    <text evidence="4 16">Belongs to the GSP E family.</text>
</comment>
<evidence type="ECO:0000256" key="9">
    <source>
        <dbReference type="ARBA" id="ARBA00022741"/>
    </source>
</evidence>
<keyword evidence="7" id="KW-0997">Cell inner membrane</keyword>
<evidence type="ECO:0000256" key="12">
    <source>
        <dbReference type="ARBA" id="ARBA00022927"/>
    </source>
</evidence>
<evidence type="ECO:0000256" key="10">
    <source>
        <dbReference type="ARBA" id="ARBA00022833"/>
    </source>
</evidence>
<evidence type="ECO:0000256" key="5">
    <source>
        <dbReference type="ARBA" id="ARBA00022448"/>
    </source>
</evidence>
<dbReference type="SUPFAM" id="SSF160246">
    <property type="entry name" value="EspE N-terminal domain-like"/>
    <property type="match status" value="1"/>
</dbReference>
<dbReference type="InterPro" id="IPR013369">
    <property type="entry name" value="T2SS_GspE"/>
</dbReference>
<evidence type="ECO:0000256" key="1">
    <source>
        <dbReference type="ARBA" id="ARBA00001947"/>
    </source>
</evidence>
<dbReference type="AlphaFoldDB" id="A0A2Y9TXD2"/>
<keyword evidence="19" id="KW-1185">Reference proteome</keyword>
<dbReference type="PANTHER" id="PTHR30258">
    <property type="entry name" value="TYPE II SECRETION SYSTEM PROTEIN GSPE-RELATED"/>
    <property type="match status" value="1"/>
</dbReference>
<dbReference type="PROSITE" id="PS00662">
    <property type="entry name" value="T2SP_E"/>
    <property type="match status" value="1"/>
</dbReference>
<dbReference type="Pfam" id="PF00437">
    <property type="entry name" value="T2SSE"/>
    <property type="match status" value="1"/>
</dbReference>
<dbReference type="GO" id="GO:0008564">
    <property type="term" value="F:protein-exporting ATPase activity"/>
    <property type="evidence" value="ECO:0007669"/>
    <property type="project" value="UniProtKB-EC"/>
</dbReference>
<keyword evidence="8" id="KW-0479">Metal-binding</keyword>
<dbReference type="InterPro" id="IPR003593">
    <property type="entry name" value="AAA+_ATPase"/>
</dbReference>
<organism evidence="18 19">
    <name type="scientific">Limnobaculum parvum</name>
    <dbReference type="NCBI Taxonomy" id="2172103"/>
    <lineage>
        <taxon>Bacteria</taxon>
        <taxon>Pseudomonadati</taxon>
        <taxon>Pseudomonadota</taxon>
        <taxon>Gammaproteobacteria</taxon>
        <taxon>Enterobacterales</taxon>
        <taxon>Budviciaceae</taxon>
        <taxon>Limnobaculum</taxon>
    </lineage>
</organism>
<dbReference type="GO" id="GO:0046872">
    <property type="term" value="F:metal ion binding"/>
    <property type="evidence" value="ECO:0007669"/>
    <property type="project" value="UniProtKB-KW"/>
</dbReference>
<sequence length="494" mass="55197">METSSKDFSSYSYAKENGILLDQGEVYLREDTPLQALLEMRRIQEQAFTPITLTVEAFDERLSRVWQQGSGVSQQMVDDMDGDIDLMALTEEIPDSEDLLDSDENSPVIRLINAILSEAVKEGASDIHIETFERTLSIRFRVDGLLHPVLQPARKLAPLLVSRIKVMAKLDIAEKRLPQDGRISLRIGRKAIDVRVSTIPSQYGERVVMRLLDKNNMRMDLGQLGLADDDREHLEGLIAKPHGILLVTGPTGSGKSTSLYAVLSSLNSFERNILTVEDPIEYELEGVGQTQVNPRVEMTFARGLRAILRQDPDVVMIGEIRDSETAQIAVQASLTGHLVMSTLHTNSACGAVTRLRDMGLESFLIGSSLLGVIAQRLVRRLCKHCRTTSELSPREKAMYNFLPQPPDVIYRAVGCEQCRESGYQGRAGIHEFLVMNTELRRAINDNLDEMTLDEILRKHTRSLRQNGLLKVISGETSIEEVMRVTAEQNESGEA</sequence>